<evidence type="ECO:0000313" key="2">
    <source>
        <dbReference type="EMBL" id="BAT13956.1"/>
    </source>
</evidence>
<reference evidence="2 3" key="3">
    <citation type="journal article" date="2013" name="Rice">
        <title>Improvement of the Oryza sativa Nipponbare reference genome using next generation sequence and optical map data.</title>
        <authorList>
            <person name="Kawahara Y."/>
            <person name="de la Bastide M."/>
            <person name="Hamilton J.P."/>
            <person name="Kanamori H."/>
            <person name="McCombie W.R."/>
            <person name="Ouyang S."/>
            <person name="Schwartz D.C."/>
            <person name="Tanaka T."/>
            <person name="Wu J."/>
            <person name="Zhou S."/>
            <person name="Childs K.L."/>
            <person name="Davidson R.M."/>
            <person name="Lin H."/>
            <person name="Quesada-Ocampo L."/>
            <person name="Vaillancourt B."/>
            <person name="Sakai H."/>
            <person name="Lee S.S."/>
            <person name="Kim J."/>
            <person name="Numa H."/>
            <person name="Itoh T."/>
            <person name="Buell C.R."/>
            <person name="Matsumoto T."/>
        </authorList>
    </citation>
    <scope>NUCLEOTIDE SEQUENCE [LARGE SCALE GENOMIC DNA]</scope>
    <source>
        <strain evidence="3">cv. Nipponbare</strain>
    </source>
</reference>
<evidence type="ECO:0000313" key="3">
    <source>
        <dbReference type="Proteomes" id="UP000059680"/>
    </source>
</evidence>
<dbReference type="InParanoid" id="A0A0P0Y1X7"/>
<dbReference type="Proteomes" id="UP000059680">
    <property type="component" value="Chromosome 11"/>
</dbReference>
<reference evidence="2 3" key="2">
    <citation type="journal article" date="2013" name="Plant Cell Physiol.">
        <title>Rice Annotation Project Database (RAP-DB): an integrative and interactive database for rice genomics.</title>
        <authorList>
            <person name="Sakai H."/>
            <person name="Lee S.S."/>
            <person name="Tanaka T."/>
            <person name="Numa H."/>
            <person name="Kim J."/>
            <person name="Kawahara Y."/>
            <person name="Wakimoto H."/>
            <person name="Yang C.C."/>
            <person name="Iwamoto M."/>
            <person name="Abe T."/>
            <person name="Yamada Y."/>
            <person name="Muto A."/>
            <person name="Inokuchi H."/>
            <person name="Ikemura T."/>
            <person name="Matsumoto T."/>
            <person name="Sasaki T."/>
            <person name="Itoh T."/>
        </authorList>
    </citation>
    <scope>NUCLEOTIDE SEQUENCE [LARGE SCALE GENOMIC DNA]</scope>
    <source>
        <strain evidence="3">cv. Nipponbare</strain>
    </source>
</reference>
<feature type="region of interest" description="Disordered" evidence="1">
    <location>
        <begin position="27"/>
        <end position="49"/>
    </location>
</feature>
<name>A0A0P0Y1X7_ORYSJ</name>
<organism evidence="2 3">
    <name type="scientific">Oryza sativa subsp. japonica</name>
    <name type="common">Rice</name>
    <dbReference type="NCBI Taxonomy" id="39947"/>
    <lineage>
        <taxon>Eukaryota</taxon>
        <taxon>Viridiplantae</taxon>
        <taxon>Streptophyta</taxon>
        <taxon>Embryophyta</taxon>
        <taxon>Tracheophyta</taxon>
        <taxon>Spermatophyta</taxon>
        <taxon>Magnoliopsida</taxon>
        <taxon>Liliopsida</taxon>
        <taxon>Poales</taxon>
        <taxon>Poaceae</taxon>
        <taxon>BOP clade</taxon>
        <taxon>Oryzoideae</taxon>
        <taxon>Oryzeae</taxon>
        <taxon>Oryzinae</taxon>
        <taxon>Oryza</taxon>
        <taxon>Oryza sativa</taxon>
    </lineage>
</organism>
<keyword evidence="3" id="KW-1185">Reference proteome</keyword>
<dbReference type="PaxDb" id="39947-A0A0P0Y1X7"/>
<reference evidence="3" key="1">
    <citation type="journal article" date="2005" name="Nature">
        <title>The map-based sequence of the rice genome.</title>
        <authorList>
            <consortium name="International rice genome sequencing project (IRGSP)"/>
            <person name="Matsumoto T."/>
            <person name="Wu J."/>
            <person name="Kanamori H."/>
            <person name="Katayose Y."/>
            <person name="Fujisawa M."/>
            <person name="Namiki N."/>
            <person name="Mizuno H."/>
            <person name="Yamamoto K."/>
            <person name="Antonio B.A."/>
            <person name="Baba T."/>
            <person name="Sakata K."/>
            <person name="Nagamura Y."/>
            <person name="Aoki H."/>
            <person name="Arikawa K."/>
            <person name="Arita K."/>
            <person name="Bito T."/>
            <person name="Chiden Y."/>
            <person name="Fujitsuka N."/>
            <person name="Fukunaka R."/>
            <person name="Hamada M."/>
            <person name="Harada C."/>
            <person name="Hayashi A."/>
            <person name="Hijishita S."/>
            <person name="Honda M."/>
            <person name="Hosokawa S."/>
            <person name="Ichikawa Y."/>
            <person name="Idonuma A."/>
            <person name="Iijima M."/>
            <person name="Ikeda M."/>
            <person name="Ikeno M."/>
            <person name="Ito K."/>
            <person name="Ito S."/>
            <person name="Ito T."/>
            <person name="Ito Y."/>
            <person name="Ito Y."/>
            <person name="Iwabuchi A."/>
            <person name="Kamiya K."/>
            <person name="Karasawa W."/>
            <person name="Kurita K."/>
            <person name="Katagiri S."/>
            <person name="Kikuta A."/>
            <person name="Kobayashi H."/>
            <person name="Kobayashi N."/>
            <person name="Machita K."/>
            <person name="Maehara T."/>
            <person name="Masukawa M."/>
            <person name="Mizubayashi T."/>
            <person name="Mukai Y."/>
            <person name="Nagasaki H."/>
            <person name="Nagata Y."/>
            <person name="Naito S."/>
            <person name="Nakashima M."/>
            <person name="Nakama Y."/>
            <person name="Nakamichi Y."/>
            <person name="Nakamura M."/>
            <person name="Meguro A."/>
            <person name="Negishi M."/>
            <person name="Ohta I."/>
            <person name="Ohta T."/>
            <person name="Okamoto M."/>
            <person name="Ono N."/>
            <person name="Saji S."/>
            <person name="Sakaguchi M."/>
            <person name="Sakai K."/>
            <person name="Shibata M."/>
            <person name="Shimokawa T."/>
            <person name="Song J."/>
            <person name="Takazaki Y."/>
            <person name="Terasawa K."/>
            <person name="Tsugane M."/>
            <person name="Tsuji K."/>
            <person name="Ueda S."/>
            <person name="Waki K."/>
            <person name="Yamagata H."/>
            <person name="Yamamoto M."/>
            <person name="Yamamoto S."/>
            <person name="Yamane H."/>
            <person name="Yoshiki S."/>
            <person name="Yoshihara R."/>
            <person name="Yukawa K."/>
            <person name="Zhong H."/>
            <person name="Yano M."/>
            <person name="Yuan Q."/>
            <person name="Ouyang S."/>
            <person name="Liu J."/>
            <person name="Jones K.M."/>
            <person name="Gansberger K."/>
            <person name="Moffat K."/>
            <person name="Hill J."/>
            <person name="Bera J."/>
            <person name="Fadrosh D."/>
            <person name="Jin S."/>
            <person name="Johri S."/>
            <person name="Kim M."/>
            <person name="Overton L."/>
            <person name="Reardon M."/>
            <person name="Tsitrin T."/>
            <person name="Vuong H."/>
            <person name="Weaver B."/>
            <person name="Ciecko A."/>
            <person name="Tallon L."/>
            <person name="Jackson J."/>
            <person name="Pai G."/>
            <person name="Aken S.V."/>
            <person name="Utterback T."/>
            <person name="Reidmuller S."/>
            <person name="Feldblyum T."/>
            <person name="Hsiao J."/>
            <person name="Zismann V."/>
            <person name="Iobst S."/>
            <person name="de Vazeille A.R."/>
            <person name="Buell C.R."/>
            <person name="Ying K."/>
            <person name="Li Y."/>
            <person name="Lu T."/>
            <person name="Huang Y."/>
            <person name="Zhao Q."/>
            <person name="Feng Q."/>
            <person name="Zhang L."/>
            <person name="Zhu J."/>
            <person name="Weng Q."/>
            <person name="Mu J."/>
            <person name="Lu Y."/>
            <person name="Fan D."/>
            <person name="Liu Y."/>
            <person name="Guan J."/>
            <person name="Zhang Y."/>
            <person name="Yu S."/>
            <person name="Liu X."/>
            <person name="Zhang Y."/>
            <person name="Hong G."/>
            <person name="Han B."/>
            <person name="Choisne N."/>
            <person name="Demange N."/>
            <person name="Orjeda G."/>
            <person name="Samain S."/>
            <person name="Cattolico L."/>
            <person name="Pelletier E."/>
            <person name="Couloux A."/>
            <person name="Segurens B."/>
            <person name="Wincker P."/>
            <person name="D'Hont A."/>
            <person name="Scarpelli C."/>
            <person name="Weissenbach J."/>
            <person name="Salanoubat M."/>
            <person name="Quetier F."/>
            <person name="Yu Y."/>
            <person name="Kim H.R."/>
            <person name="Rambo T."/>
            <person name="Currie J."/>
            <person name="Collura K."/>
            <person name="Luo M."/>
            <person name="Yang T."/>
            <person name="Ammiraju J.S.S."/>
            <person name="Engler F."/>
            <person name="Soderlund C."/>
            <person name="Wing R.A."/>
            <person name="Palmer L.E."/>
            <person name="de la Bastide M."/>
            <person name="Spiegel L."/>
            <person name="Nascimento L."/>
            <person name="Zutavern T."/>
            <person name="O'Shaughnessy A."/>
            <person name="Dike S."/>
            <person name="Dedhia N."/>
            <person name="Preston R."/>
            <person name="Balija V."/>
            <person name="McCombie W.R."/>
            <person name="Chow T."/>
            <person name="Chen H."/>
            <person name="Chung M."/>
            <person name="Chen C."/>
            <person name="Shaw J."/>
            <person name="Wu H."/>
            <person name="Hsiao K."/>
            <person name="Chao Y."/>
            <person name="Chu M."/>
            <person name="Cheng C."/>
            <person name="Hour A."/>
            <person name="Lee P."/>
            <person name="Lin S."/>
            <person name="Lin Y."/>
            <person name="Liou J."/>
            <person name="Liu S."/>
            <person name="Hsing Y."/>
            <person name="Raghuvanshi S."/>
            <person name="Mohanty A."/>
            <person name="Bharti A.K."/>
            <person name="Gaur A."/>
            <person name="Gupta V."/>
            <person name="Kumar D."/>
            <person name="Ravi V."/>
            <person name="Vij S."/>
            <person name="Kapur A."/>
            <person name="Khurana P."/>
            <person name="Khurana P."/>
            <person name="Khurana J.P."/>
            <person name="Tyagi A.K."/>
            <person name="Gaikwad K."/>
            <person name="Singh A."/>
            <person name="Dalal V."/>
            <person name="Srivastava S."/>
            <person name="Dixit A."/>
            <person name="Pal A.K."/>
            <person name="Ghazi I.A."/>
            <person name="Yadav M."/>
            <person name="Pandit A."/>
            <person name="Bhargava A."/>
            <person name="Sureshbabu K."/>
            <person name="Batra K."/>
            <person name="Sharma T.R."/>
            <person name="Mohapatra T."/>
            <person name="Singh N.K."/>
            <person name="Messing J."/>
            <person name="Nelson A.B."/>
            <person name="Fuks G."/>
            <person name="Kavchok S."/>
            <person name="Keizer G."/>
            <person name="Linton E."/>
            <person name="Llaca V."/>
            <person name="Song R."/>
            <person name="Tanyolac B."/>
            <person name="Young S."/>
            <person name="Ho-Il K."/>
            <person name="Hahn J.H."/>
            <person name="Sangsakoo G."/>
            <person name="Vanavichit A."/>
            <person name="de Mattos Luiz.A.T."/>
            <person name="Zimmer P.D."/>
            <person name="Malone G."/>
            <person name="Dellagostin O."/>
            <person name="de Oliveira A.C."/>
            <person name="Bevan M."/>
            <person name="Bancroft I."/>
            <person name="Minx P."/>
            <person name="Cordum H."/>
            <person name="Wilson R."/>
            <person name="Cheng Z."/>
            <person name="Jin W."/>
            <person name="Jiang J."/>
            <person name="Leong S.A."/>
            <person name="Iwama H."/>
            <person name="Gojobori T."/>
            <person name="Itoh T."/>
            <person name="Niimura Y."/>
            <person name="Fujii Y."/>
            <person name="Habara T."/>
            <person name="Sakai H."/>
            <person name="Sato Y."/>
            <person name="Wilson G."/>
            <person name="Kumar K."/>
            <person name="McCouch S."/>
            <person name="Juretic N."/>
            <person name="Hoen D."/>
            <person name="Wright S."/>
            <person name="Bruskiewich R."/>
            <person name="Bureau T."/>
            <person name="Miyao A."/>
            <person name="Hirochika H."/>
            <person name="Nishikawa T."/>
            <person name="Kadowaki K."/>
            <person name="Sugiura M."/>
            <person name="Burr B."/>
            <person name="Sasaki T."/>
        </authorList>
    </citation>
    <scope>NUCLEOTIDE SEQUENCE [LARGE SCALE GENOMIC DNA]</scope>
    <source>
        <strain evidence="3">cv. Nipponbare</strain>
    </source>
</reference>
<dbReference type="AlphaFoldDB" id="A0A0P0Y1X7"/>
<gene>
    <name evidence="2" type="ordered locus">Os11g0461851</name>
    <name evidence="2" type="ORF">OSNPB_110461851</name>
</gene>
<dbReference type="EMBL" id="AP014967">
    <property type="protein sequence ID" value="BAT13956.1"/>
    <property type="molecule type" value="Genomic_DNA"/>
</dbReference>
<accession>A0A0P0Y1X7</accession>
<evidence type="ECO:0000256" key="1">
    <source>
        <dbReference type="SAM" id="MobiDB-lite"/>
    </source>
</evidence>
<sequence>MVEWLRMQCGCDEDEVEKVSISLLKQGLGEGEENKNEESSELLGADGLSAANFPPGAPWRSHAGAENSHEAGNCVLRCCYHTS</sequence>
<proteinExistence type="predicted"/>
<protein>
    <submittedName>
        <fullName evidence="2">Os11g0461851 protein</fullName>
    </submittedName>
</protein>